<comment type="caution">
    <text evidence="1">The sequence shown here is derived from an EMBL/GenBank/DDBJ whole genome shotgun (WGS) entry which is preliminary data.</text>
</comment>
<name>A0AA38K9J7_9AGAR</name>
<evidence type="ECO:0000313" key="1">
    <source>
        <dbReference type="EMBL" id="KAJ3784344.1"/>
    </source>
</evidence>
<dbReference type="Proteomes" id="UP001163798">
    <property type="component" value="Unassembled WGS sequence"/>
</dbReference>
<protein>
    <submittedName>
        <fullName evidence="1">Uncharacterized protein</fullName>
    </submittedName>
</protein>
<dbReference type="AlphaFoldDB" id="A0AA38K9J7"/>
<sequence length="77" mass="9121">MSRDRRALLLLYDVPVLTSPWPTPRSLCCTCPAIEMEVVMLRKDRNTPNFQNQNSSYIHPPSRHPRLRFLLEHENNF</sequence>
<keyword evidence="2" id="KW-1185">Reference proteome</keyword>
<organism evidence="1 2">
    <name type="scientific">Lentinula aff. detonsa</name>
    <dbReference type="NCBI Taxonomy" id="2804958"/>
    <lineage>
        <taxon>Eukaryota</taxon>
        <taxon>Fungi</taxon>
        <taxon>Dikarya</taxon>
        <taxon>Basidiomycota</taxon>
        <taxon>Agaricomycotina</taxon>
        <taxon>Agaricomycetes</taxon>
        <taxon>Agaricomycetidae</taxon>
        <taxon>Agaricales</taxon>
        <taxon>Marasmiineae</taxon>
        <taxon>Omphalotaceae</taxon>
        <taxon>Lentinula</taxon>
    </lineage>
</organism>
<dbReference type="EMBL" id="MU793380">
    <property type="protein sequence ID" value="KAJ3784344.1"/>
    <property type="molecule type" value="Genomic_DNA"/>
</dbReference>
<evidence type="ECO:0000313" key="2">
    <source>
        <dbReference type="Proteomes" id="UP001163798"/>
    </source>
</evidence>
<reference evidence="1" key="1">
    <citation type="submission" date="2022-08" db="EMBL/GenBank/DDBJ databases">
        <authorList>
            <consortium name="DOE Joint Genome Institute"/>
            <person name="Min B."/>
            <person name="Riley R."/>
            <person name="Sierra-Patev S."/>
            <person name="Naranjo-Ortiz M."/>
            <person name="Looney B."/>
            <person name="Konkel Z."/>
            <person name="Slot J.C."/>
            <person name="Sakamoto Y."/>
            <person name="Steenwyk J.L."/>
            <person name="Rokas A."/>
            <person name="Carro J."/>
            <person name="Camarero S."/>
            <person name="Ferreira P."/>
            <person name="Molpeceres G."/>
            <person name="Ruiz-Duenas F.J."/>
            <person name="Serrano A."/>
            <person name="Henrissat B."/>
            <person name="Drula E."/>
            <person name="Hughes K.W."/>
            <person name="Mata J.L."/>
            <person name="Ishikawa N.K."/>
            <person name="Vargas-Isla R."/>
            <person name="Ushijima S."/>
            <person name="Smith C.A."/>
            <person name="Ahrendt S."/>
            <person name="Andreopoulos W."/>
            <person name="He G."/>
            <person name="Labutti K."/>
            <person name="Lipzen A."/>
            <person name="Ng V."/>
            <person name="Sandor L."/>
            <person name="Barry K."/>
            <person name="Martinez A.T."/>
            <person name="Xiao Y."/>
            <person name="Gibbons J.G."/>
            <person name="Terashima K."/>
            <person name="Hibbett D.S."/>
            <person name="Grigoriev I.V."/>
        </authorList>
    </citation>
    <scope>NUCLEOTIDE SEQUENCE</scope>
    <source>
        <strain evidence="1">TFB10291</strain>
    </source>
</reference>
<proteinExistence type="predicted"/>
<accession>A0AA38K9J7</accession>
<gene>
    <name evidence="1" type="ORF">GGU10DRAFT_358072</name>
</gene>